<evidence type="ECO:0000256" key="4">
    <source>
        <dbReference type="ARBA" id="ARBA00023136"/>
    </source>
</evidence>
<feature type="transmembrane region" description="Helical" evidence="5">
    <location>
        <begin position="120"/>
        <end position="141"/>
    </location>
</feature>
<evidence type="ECO:0000313" key="7">
    <source>
        <dbReference type="EMBL" id="SDZ75299.1"/>
    </source>
</evidence>
<evidence type="ECO:0000259" key="6">
    <source>
        <dbReference type="Pfam" id="PF07291"/>
    </source>
</evidence>
<keyword evidence="4 5" id="KW-0472">Membrane</keyword>
<keyword evidence="2 5" id="KW-0812">Transmembrane</keyword>
<dbReference type="NCBIfam" id="NF045576">
    <property type="entry name" value="BT_3928_fam"/>
    <property type="match status" value="1"/>
</dbReference>
<dbReference type="GO" id="GO:0016020">
    <property type="term" value="C:membrane"/>
    <property type="evidence" value="ECO:0007669"/>
    <property type="project" value="UniProtKB-SubCell"/>
</dbReference>
<dbReference type="InterPro" id="IPR009908">
    <property type="entry name" value="Methylamine_util_MauE"/>
</dbReference>
<feature type="transmembrane region" description="Helical" evidence="5">
    <location>
        <begin position="48"/>
        <end position="71"/>
    </location>
</feature>
<reference evidence="7 8" key="1">
    <citation type="submission" date="2016-10" db="EMBL/GenBank/DDBJ databases">
        <authorList>
            <person name="de Groot N.N."/>
        </authorList>
    </citation>
    <scope>NUCLEOTIDE SEQUENCE [LARGE SCALE GENOMIC DNA]</scope>
    <source>
        <strain evidence="7 8">DSM 23842</strain>
    </source>
</reference>
<dbReference type="AlphaFoldDB" id="A0A1H3VKM0"/>
<name>A0A1H3VKM0_BIZPA</name>
<evidence type="ECO:0000256" key="2">
    <source>
        <dbReference type="ARBA" id="ARBA00022692"/>
    </source>
</evidence>
<feature type="domain" description="Methylamine utilisation protein MauE" evidence="6">
    <location>
        <begin position="1"/>
        <end position="135"/>
    </location>
</feature>
<keyword evidence="3 5" id="KW-1133">Transmembrane helix</keyword>
<proteinExistence type="predicted"/>
<dbReference type="GO" id="GO:0030416">
    <property type="term" value="P:methylamine metabolic process"/>
    <property type="evidence" value="ECO:0007669"/>
    <property type="project" value="InterPro"/>
</dbReference>
<dbReference type="STRING" id="283786.SAMN04487990_101237"/>
<protein>
    <submittedName>
        <fullName evidence="7">DoxX protein</fullName>
    </submittedName>
</protein>
<feature type="transmembrane region" description="Helical" evidence="5">
    <location>
        <begin position="148"/>
        <end position="169"/>
    </location>
</feature>
<evidence type="ECO:0000256" key="1">
    <source>
        <dbReference type="ARBA" id="ARBA00004141"/>
    </source>
</evidence>
<accession>A0A1H3VKM0</accession>
<gene>
    <name evidence="7" type="ORF">SAMN04487990_101237</name>
</gene>
<dbReference type="Pfam" id="PF07291">
    <property type="entry name" value="MauE"/>
    <property type="match status" value="1"/>
</dbReference>
<feature type="transmembrane region" description="Helical" evidence="5">
    <location>
        <begin position="7"/>
        <end position="24"/>
    </location>
</feature>
<comment type="subcellular location">
    <subcellularLocation>
        <location evidence="1">Membrane</location>
        <topology evidence="1">Multi-pass membrane protein</topology>
    </subcellularLocation>
</comment>
<keyword evidence="8" id="KW-1185">Reference proteome</keyword>
<evidence type="ECO:0000256" key="3">
    <source>
        <dbReference type="ARBA" id="ARBA00022989"/>
    </source>
</evidence>
<evidence type="ECO:0000256" key="5">
    <source>
        <dbReference type="SAM" id="Phobius"/>
    </source>
</evidence>
<dbReference type="EMBL" id="FNQK01000001">
    <property type="protein sequence ID" value="SDZ75299.1"/>
    <property type="molecule type" value="Genomic_DNA"/>
</dbReference>
<feature type="transmembrane region" description="Helical" evidence="5">
    <location>
        <begin position="78"/>
        <end position="100"/>
    </location>
</feature>
<organism evidence="7 8">
    <name type="scientific">Bizionia paragorgiae</name>
    <dbReference type="NCBI Taxonomy" id="283786"/>
    <lineage>
        <taxon>Bacteria</taxon>
        <taxon>Pseudomonadati</taxon>
        <taxon>Bacteroidota</taxon>
        <taxon>Flavobacteriia</taxon>
        <taxon>Flavobacteriales</taxon>
        <taxon>Flavobacteriaceae</taxon>
        <taxon>Bizionia</taxon>
    </lineage>
</organism>
<dbReference type="Proteomes" id="UP000198846">
    <property type="component" value="Unassembled WGS sequence"/>
</dbReference>
<dbReference type="RefSeq" id="WP_092131331.1">
    <property type="nucleotide sequence ID" value="NZ_FNQK01000001.1"/>
</dbReference>
<sequence length="441" mass="49558">MRILVGFSRIFVGIFFIISGFIKLNDPIGFAFKLEEYFGPTVLDLPVFMPYALAISIIVVILEVLLGLFLIIGYKPKFTVWSLLLMILFFTFLTFYSAYFDKVKDCGCFGDAMAMTPWESFTKDAVLLVLILIVFIGVKYIKPFFNNLITTVIALVGFIASLAFAYHVLMHLPTIDFRPYKLGANIQQNMTVPDDAPKAIIEYTYVFDVNGKEEKHTVTEGYPEVDGELLRVETKTIRDAYEPPIHDFSIEKDGVDFTSEILALDHVVLIVAYNLEKAEAKGLEAIKVAADKAIANGYDVIGLTATGPKEQSVIKERFKLNFDFYFCDETALKTIVRSNPGVLKLEKGTVIQKMHFNDINTLELPVVERTPEPDPIVESPFVTEDIDNTLFLLNGEEVTLAELDAIDAETIEAVDVIKDSLLIKEITTKEYTSVIKVTLKE</sequence>
<dbReference type="OrthoDB" id="648842at2"/>
<evidence type="ECO:0000313" key="8">
    <source>
        <dbReference type="Proteomes" id="UP000198846"/>
    </source>
</evidence>